<dbReference type="GO" id="GO:0006526">
    <property type="term" value="P:L-arginine biosynthetic process"/>
    <property type="evidence" value="ECO:0007669"/>
    <property type="project" value="TreeGrafter"/>
</dbReference>
<dbReference type="Gene3D" id="3.40.630.10">
    <property type="entry name" value="Zn peptidases"/>
    <property type="match status" value="1"/>
</dbReference>
<dbReference type="AlphaFoldDB" id="A0A2Z4Y8D8"/>
<dbReference type="InterPro" id="IPR036264">
    <property type="entry name" value="Bact_exopeptidase_dim_dom"/>
</dbReference>
<sequence length="401" mass="44136">MEMKAIYDAALRDKEAVARFLQDLIRIKSLSTEEKAVVERIAEEMRKVGFDEVKIDGLGNVIGRVGNGPRRIAMDAHIDTVDVGNPELWEIDPFAAILKDDIIYGRGACDMKGAMASLVYGAKLIKELGLAKDLSIFVTGTVMEEDCDGLCWQYILKEKVIDPWPECVVIAEPTNMNIYRGHRGRMEIEVSVTGLSAHGSAPERGINAVYKMAPIVLDIEKLNECLRHDPFLGKGTVTISEIRSTSPSLCAVADSCTIHLDRRLTKGETIESAVAEIEALPSVQAAKAKVTVLDYARPAYTGLVYPTKKYYPTWVLEEDHPALKAAVSAYEKVLGQKPKVDKWTFSTNGVATMGMFGIPSFGLGPGNEEFAHSPKEHIPVEHLWKAAAFYAAFAETYANQK</sequence>
<dbReference type="PROSITE" id="PS00758">
    <property type="entry name" value="ARGE_DAPE_CPG2_1"/>
    <property type="match status" value="1"/>
</dbReference>
<evidence type="ECO:0000256" key="4">
    <source>
        <dbReference type="ARBA" id="ARBA00022833"/>
    </source>
</evidence>
<proteinExistence type="predicted"/>
<accession>A0A2Z4Y8D8</accession>
<name>A0A2Z4Y8D8_SUMC1</name>
<protein>
    <submittedName>
        <fullName evidence="6">Acetylornithine deacetylase</fullName>
    </submittedName>
</protein>
<dbReference type="SUPFAM" id="SSF55031">
    <property type="entry name" value="Bacterial exopeptidase dimerisation domain"/>
    <property type="match status" value="1"/>
</dbReference>
<dbReference type="NCBIfam" id="NF009555">
    <property type="entry name" value="PRK13004.1"/>
    <property type="match status" value="1"/>
</dbReference>
<reference evidence="6 7" key="1">
    <citation type="submission" date="2018-05" db="EMBL/GenBank/DDBJ databases">
        <title>A metagenomic window into the 2 km-deep terrestrial subsurface aquifer revealed taxonomically and functionally diverse microbial community comprising novel uncultured bacterial lineages.</title>
        <authorList>
            <person name="Kadnikov V.V."/>
            <person name="Mardanov A.V."/>
            <person name="Beletsky A.V."/>
            <person name="Banks D."/>
            <person name="Pimenov N.V."/>
            <person name="Frank Y.A."/>
            <person name="Karnachuk O.V."/>
            <person name="Ravin N.V."/>
        </authorList>
    </citation>
    <scope>NUCLEOTIDE SEQUENCE [LARGE SCALE GENOMIC DNA]</scope>
    <source>
        <strain evidence="6">BY</strain>
    </source>
</reference>
<dbReference type="InterPro" id="IPR017706">
    <property type="entry name" value="Peptidase_M20/DapE_YgeY"/>
</dbReference>
<dbReference type="SUPFAM" id="SSF53187">
    <property type="entry name" value="Zn-dependent exopeptidases"/>
    <property type="match status" value="1"/>
</dbReference>
<dbReference type="InterPro" id="IPR001261">
    <property type="entry name" value="ArgE/DapE_CS"/>
</dbReference>
<evidence type="ECO:0000313" key="7">
    <source>
        <dbReference type="Proteomes" id="UP000262583"/>
    </source>
</evidence>
<dbReference type="GO" id="GO:0008777">
    <property type="term" value="F:acetylornithine deacetylase activity"/>
    <property type="evidence" value="ECO:0007669"/>
    <property type="project" value="TreeGrafter"/>
</dbReference>
<dbReference type="Gene3D" id="3.30.70.360">
    <property type="match status" value="1"/>
</dbReference>
<organism evidence="6 7">
    <name type="scientific">Sumerlaea chitinivorans</name>
    <dbReference type="NCBI Taxonomy" id="2250252"/>
    <lineage>
        <taxon>Bacteria</taxon>
        <taxon>Candidatus Sumerlaeota</taxon>
        <taxon>Candidatus Sumerlaeia</taxon>
        <taxon>Candidatus Sumerlaeales</taxon>
        <taxon>Candidatus Sumerlaeaceae</taxon>
        <taxon>Candidatus Sumerlaea</taxon>
    </lineage>
</organism>
<keyword evidence="3" id="KW-0378">Hydrolase</keyword>
<feature type="domain" description="Peptidase M20 dimerisation" evidence="5">
    <location>
        <begin position="181"/>
        <end position="284"/>
    </location>
</feature>
<dbReference type="PANTHER" id="PTHR43808:SF31">
    <property type="entry name" value="N-ACETYL-L-CITRULLINE DEACETYLASE"/>
    <property type="match status" value="1"/>
</dbReference>
<keyword evidence="4" id="KW-0862">Zinc</keyword>
<dbReference type="InterPro" id="IPR002933">
    <property type="entry name" value="Peptidase_M20"/>
</dbReference>
<evidence type="ECO:0000256" key="2">
    <source>
        <dbReference type="ARBA" id="ARBA00022723"/>
    </source>
</evidence>
<dbReference type="EMBL" id="CP030759">
    <property type="protein sequence ID" value="AXA37517.1"/>
    <property type="molecule type" value="Genomic_DNA"/>
</dbReference>
<dbReference type="Pfam" id="PF07687">
    <property type="entry name" value="M20_dimer"/>
    <property type="match status" value="1"/>
</dbReference>
<dbReference type="NCBIfam" id="TIGR03526">
    <property type="entry name" value="selenium_YgeY"/>
    <property type="match status" value="1"/>
</dbReference>
<evidence type="ECO:0000256" key="1">
    <source>
        <dbReference type="ARBA" id="ARBA00001947"/>
    </source>
</evidence>
<dbReference type="Pfam" id="PF01546">
    <property type="entry name" value="Peptidase_M20"/>
    <property type="match status" value="1"/>
</dbReference>
<dbReference type="GO" id="GO:0046872">
    <property type="term" value="F:metal ion binding"/>
    <property type="evidence" value="ECO:0007669"/>
    <property type="project" value="UniProtKB-KW"/>
</dbReference>
<keyword evidence="2" id="KW-0479">Metal-binding</keyword>
<dbReference type="PANTHER" id="PTHR43808">
    <property type="entry name" value="ACETYLORNITHINE DEACETYLASE"/>
    <property type="match status" value="1"/>
</dbReference>
<dbReference type="Proteomes" id="UP000262583">
    <property type="component" value="Chromosome"/>
</dbReference>
<dbReference type="InterPro" id="IPR050072">
    <property type="entry name" value="Peptidase_M20A"/>
</dbReference>
<dbReference type="InterPro" id="IPR011650">
    <property type="entry name" value="Peptidase_M20_dimer"/>
</dbReference>
<comment type="cofactor">
    <cofactor evidence="1">
        <name>Zn(2+)</name>
        <dbReference type="ChEBI" id="CHEBI:29105"/>
    </cofactor>
</comment>
<dbReference type="KEGG" id="schv:BRCON_2775"/>
<gene>
    <name evidence="6" type="ORF">BRCON_2775</name>
</gene>
<evidence type="ECO:0000256" key="3">
    <source>
        <dbReference type="ARBA" id="ARBA00022801"/>
    </source>
</evidence>
<evidence type="ECO:0000259" key="5">
    <source>
        <dbReference type="Pfam" id="PF07687"/>
    </source>
</evidence>
<evidence type="ECO:0000313" key="6">
    <source>
        <dbReference type="EMBL" id="AXA37517.1"/>
    </source>
</evidence>